<protein>
    <submittedName>
        <fullName evidence="1">Uncharacterized protein</fullName>
    </submittedName>
</protein>
<name>A0ACC2WLW2_9TREE</name>
<evidence type="ECO:0000313" key="1">
    <source>
        <dbReference type="EMBL" id="KAJ9112750.1"/>
    </source>
</evidence>
<comment type="caution">
    <text evidence="1">The sequence shown here is derived from an EMBL/GenBank/DDBJ whole genome shotgun (WGS) entry which is preliminary data.</text>
</comment>
<reference evidence="1" key="1">
    <citation type="submission" date="2023-04" db="EMBL/GenBank/DDBJ databases">
        <title>Draft Genome sequencing of Naganishia species isolated from polar environments using Oxford Nanopore Technology.</title>
        <authorList>
            <person name="Leo P."/>
            <person name="Venkateswaran K."/>
        </authorList>
    </citation>
    <scope>NUCLEOTIDE SEQUENCE</scope>
    <source>
        <strain evidence="1">MNA-CCFEE 5262</strain>
    </source>
</reference>
<dbReference type="EMBL" id="JASBWS010000014">
    <property type="protein sequence ID" value="KAJ9112750.1"/>
    <property type="molecule type" value="Genomic_DNA"/>
</dbReference>
<proteinExistence type="predicted"/>
<sequence length="222" mass="24571">MLDPDSPKATVLDEHKVFYDGFNLPTNLDQSLTGTGWHYAPSKLIHELVVLVMTIGQTTDALDNKLQAVVEQNKALVNLNETLVKQNEASTAVLGELLEVVRQRPSQEGTDQHALGERITASMGDLRTTMAAIIERFGLRTYETTEMLSKLAQAIVKLENEEGGTSCNRKRVFAMMVKTGKFNFSANGLTFAQLVQKAEERSYIEVSKGNAADNDIIRLKLD</sequence>
<gene>
    <name evidence="1" type="ORF">QFC20_002075</name>
</gene>
<evidence type="ECO:0000313" key="2">
    <source>
        <dbReference type="Proteomes" id="UP001230649"/>
    </source>
</evidence>
<organism evidence="1 2">
    <name type="scientific">Naganishia adeliensis</name>
    <dbReference type="NCBI Taxonomy" id="92952"/>
    <lineage>
        <taxon>Eukaryota</taxon>
        <taxon>Fungi</taxon>
        <taxon>Dikarya</taxon>
        <taxon>Basidiomycota</taxon>
        <taxon>Agaricomycotina</taxon>
        <taxon>Tremellomycetes</taxon>
        <taxon>Filobasidiales</taxon>
        <taxon>Filobasidiaceae</taxon>
        <taxon>Naganishia</taxon>
    </lineage>
</organism>
<keyword evidence="2" id="KW-1185">Reference proteome</keyword>
<accession>A0ACC2WLW2</accession>
<dbReference type="Proteomes" id="UP001230649">
    <property type="component" value="Unassembled WGS sequence"/>
</dbReference>